<keyword evidence="1" id="KW-0472">Membrane</keyword>
<dbReference type="OrthoDB" id="9969437at2"/>
<dbReference type="Proteomes" id="UP000017973">
    <property type="component" value="Unassembled WGS sequence"/>
</dbReference>
<keyword evidence="1" id="KW-1133">Transmembrane helix</keyword>
<reference evidence="2 3" key="1">
    <citation type="journal article" date="2014" name="Genome Announc.">
        <title>Draft Genome Sequence of Brevibacillus panacihumi Strain W25, a Halotolerant Hydrocarbon-Degrading Bacterium.</title>
        <authorList>
            <person name="Wang X."/>
            <person name="Jin D."/>
            <person name="Zhou L."/>
            <person name="Wu L."/>
            <person name="An W."/>
            <person name="Chen Y."/>
            <person name="Zhao L."/>
        </authorList>
    </citation>
    <scope>NUCLEOTIDE SEQUENCE [LARGE SCALE GENOMIC DNA]</scope>
    <source>
        <strain evidence="2 3">W25</strain>
    </source>
</reference>
<keyword evidence="3" id="KW-1185">Reference proteome</keyword>
<feature type="transmembrane region" description="Helical" evidence="1">
    <location>
        <begin position="12"/>
        <end position="36"/>
    </location>
</feature>
<evidence type="ECO:0000313" key="3">
    <source>
        <dbReference type="Proteomes" id="UP000017973"/>
    </source>
</evidence>
<accession>V6MEQ1</accession>
<comment type="caution">
    <text evidence="2">The sequence shown here is derived from an EMBL/GenBank/DDBJ whole genome shotgun (WGS) entry which is preliminary data.</text>
</comment>
<dbReference type="HOGENOM" id="CLU_1341152_0_0_9"/>
<dbReference type="EMBL" id="AYJU01000017">
    <property type="protein sequence ID" value="EST53863.1"/>
    <property type="molecule type" value="Genomic_DNA"/>
</dbReference>
<name>V6MEQ1_9BACL</name>
<evidence type="ECO:0000313" key="2">
    <source>
        <dbReference type="EMBL" id="EST53863.1"/>
    </source>
</evidence>
<organism evidence="2 3">
    <name type="scientific">Brevibacillus panacihumi W25</name>
    <dbReference type="NCBI Taxonomy" id="1408254"/>
    <lineage>
        <taxon>Bacteria</taxon>
        <taxon>Bacillati</taxon>
        <taxon>Bacillota</taxon>
        <taxon>Bacilli</taxon>
        <taxon>Bacillales</taxon>
        <taxon>Paenibacillaceae</taxon>
        <taxon>Brevibacillus</taxon>
    </lineage>
</organism>
<keyword evidence="1" id="KW-0812">Transmembrane</keyword>
<sequence>MKEWAIKLLTSIATGLLAKIFIPVILALPPVAGLIIYLQNGEWEIPVWAWWVSGLLLAMIGISWIIVKRARSLEEENFSTTLFAVVRPARAWTDVGSEEHFGVNWRVRYAKNLFSRGISEETAESSISKIDVQSPPLCPKCDTELYEKSDFWGTALWGKYVWYCVGCGFKKRSKEKFYKTVDKVKRIVRGQARRELTNQLRDTN</sequence>
<evidence type="ECO:0000256" key="1">
    <source>
        <dbReference type="SAM" id="Phobius"/>
    </source>
</evidence>
<dbReference type="RefSeq" id="WP_023557614.1">
    <property type="nucleotide sequence ID" value="NZ_KI629785.1"/>
</dbReference>
<gene>
    <name evidence="2" type="ORF">T458_18865</name>
</gene>
<dbReference type="AlphaFoldDB" id="V6MEQ1"/>
<feature type="transmembrane region" description="Helical" evidence="1">
    <location>
        <begin position="48"/>
        <end position="67"/>
    </location>
</feature>
<protein>
    <submittedName>
        <fullName evidence="2">Uncharacterized protein</fullName>
    </submittedName>
</protein>
<proteinExistence type="predicted"/>